<evidence type="ECO:0000259" key="1">
    <source>
        <dbReference type="Pfam" id="PF12724"/>
    </source>
</evidence>
<protein>
    <recommendedName>
        <fullName evidence="1">Flavodoxin domain-containing protein</fullName>
    </recommendedName>
</protein>
<dbReference type="Pfam" id="PF12724">
    <property type="entry name" value="Flavodoxin_5"/>
    <property type="match status" value="1"/>
</dbReference>
<accession>A0A926D1F3</accession>
<dbReference type="PANTHER" id="PTHR38030">
    <property type="entry name" value="PROTOPORPHYRINOGEN IX DEHYDROGENASE [MENAQUINONE]"/>
    <property type="match status" value="1"/>
</dbReference>
<evidence type="ECO:0000313" key="3">
    <source>
        <dbReference type="Proteomes" id="UP000654279"/>
    </source>
</evidence>
<evidence type="ECO:0000313" key="2">
    <source>
        <dbReference type="EMBL" id="MBC8529466.1"/>
    </source>
</evidence>
<dbReference type="InterPro" id="IPR029039">
    <property type="entry name" value="Flavoprotein-like_sf"/>
</dbReference>
<dbReference type="EMBL" id="JACRSO010000003">
    <property type="protein sequence ID" value="MBC8529466.1"/>
    <property type="molecule type" value="Genomic_DNA"/>
</dbReference>
<keyword evidence="3" id="KW-1185">Reference proteome</keyword>
<dbReference type="RefSeq" id="WP_249285309.1">
    <property type="nucleotide sequence ID" value="NZ_JACRSO010000003.1"/>
</dbReference>
<name>A0A926D1F3_9FIRM</name>
<gene>
    <name evidence="2" type="ORF">H8699_08505</name>
</gene>
<dbReference type="InterPro" id="IPR026816">
    <property type="entry name" value="Flavodoxin_dom"/>
</dbReference>
<dbReference type="InterPro" id="IPR052200">
    <property type="entry name" value="Protoporphyrinogen_IX_DH"/>
</dbReference>
<dbReference type="Proteomes" id="UP000654279">
    <property type="component" value="Unassembled WGS sequence"/>
</dbReference>
<reference evidence="2" key="1">
    <citation type="submission" date="2020-08" db="EMBL/GenBank/DDBJ databases">
        <title>Genome public.</title>
        <authorList>
            <person name="Liu C."/>
            <person name="Sun Q."/>
        </authorList>
    </citation>
    <scope>NUCLEOTIDE SEQUENCE</scope>
    <source>
        <strain evidence="2">NSJ-44</strain>
    </source>
</reference>
<dbReference type="AlphaFoldDB" id="A0A926D1F3"/>
<dbReference type="GO" id="GO:0070819">
    <property type="term" value="F:menaquinone-dependent protoporphyrinogen oxidase activity"/>
    <property type="evidence" value="ECO:0007669"/>
    <property type="project" value="TreeGrafter"/>
</dbReference>
<dbReference type="Gene3D" id="3.40.50.360">
    <property type="match status" value="1"/>
</dbReference>
<organism evidence="2 3">
    <name type="scientific">Luoshenia tenuis</name>
    <dbReference type="NCBI Taxonomy" id="2763654"/>
    <lineage>
        <taxon>Bacteria</taxon>
        <taxon>Bacillati</taxon>
        <taxon>Bacillota</taxon>
        <taxon>Clostridia</taxon>
        <taxon>Christensenellales</taxon>
        <taxon>Christensenellaceae</taxon>
        <taxon>Luoshenia</taxon>
    </lineage>
</organism>
<proteinExistence type="predicted"/>
<dbReference type="GO" id="GO:0006783">
    <property type="term" value="P:heme biosynthetic process"/>
    <property type="evidence" value="ECO:0007669"/>
    <property type="project" value="TreeGrafter"/>
</dbReference>
<sequence length="171" mass="18490">MKTCIIYTTRHGAAAYCARQIAQQLSGEVQLLDLGEGTPAALPEADRYILGGSIYMGMAQKALKAFCGKFADGLLQKPLGLYLSCMGVEEEMVRKQLLDAFGTQLLDHARIAANLGGAFDFDKLGRMERFIVKQVDKAMRKQGKEGLGPLKGQVSAIAPEAIADFCVKMEG</sequence>
<dbReference type="PANTHER" id="PTHR38030:SF2">
    <property type="entry name" value="PROTOPORPHYRINOGEN IX DEHYDROGENASE [QUINONE]"/>
    <property type="match status" value="1"/>
</dbReference>
<dbReference type="SUPFAM" id="SSF52218">
    <property type="entry name" value="Flavoproteins"/>
    <property type="match status" value="1"/>
</dbReference>
<feature type="domain" description="Flavodoxin" evidence="1">
    <location>
        <begin position="5"/>
        <end position="139"/>
    </location>
</feature>
<dbReference type="GO" id="GO:0010181">
    <property type="term" value="F:FMN binding"/>
    <property type="evidence" value="ECO:0007669"/>
    <property type="project" value="TreeGrafter"/>
</dbReference>
<comment type="caution">
    <text evidence="2">The sequence shown here is derived from an EMBL/GenBank/DDBJ whole genome shotgun (WGS) entry which is preliminary data.</text>
</comment>